<name>A0AB39QHA0_9ACTN</name>
<feature type="domain" description="HTH lysR-type" evidence="6">
    <location>
        <begin position="1"/>
        <end position="53"/>
    </location>
</feature>
<dbReference type="CDD" id="cd08440">
    <property type="entry name" value="PBP2_LTTR_like_4"/>
    <property type="match status" value="1"/>
</dbReference>
<evidence type="ECO:0000256" key="4">
    <source>
        <dbReference type="ARBA" id="ARBA00023163"/>
    </source>
</evidence>
<keyword evidence="4" id="KW-0804">Transcription</keyword>
<dbReference type="Pfam" id="PF03466">
    <property type="entry name" value="LysR_substrate"/>
    <property type="match status" value="1"/>
</dbReference>
<organism evidence="7">
    <name type="scientific">Streptomyces sp. R39</name>
    <dbReference type="NCBI Taxonomy" id="3238631"/>
    <lineage>
        <taxon>Bacteria</taxon>
        <taxon>Bacillati</taxon>
        <taxon>Actinomycetota</taxon>
        <taxon>Actinomycetes</taxon>
        <taxon>Kitasatosporales</taxon>
        <taxon>Streptomycetaceae</taxon>
        <taxon>Streptomyces</taxon>
    </lineage>
</organism>
<sequence>MAVIDAVARHRSFSRAARELHIGQPVVSRTVALVERVLNATLFTRTTRAVELTDAGHAYLTVARAVLAAAERGQRQWNGYLTGENGEVTIAALPSVAATVLPAAVRGFTRRHPGRSVTVFDVPAAEGVTMLETGKADLAVCDAEEASRLNGPYDVEVLATDSLVAVMPPDSRLTALREVTWAELSREPFVALQPGTGVRVLTDFGFASAGTPPRALVTARGVATVAGLVAAGIGVSAMPQAVLPLLGFQEVTVRPLTEPAVTRQICLLGRNPLPPAAQAFRRAVAEAFAQRPSPVDLGLTRTDGTRTINPAPAQTKGPPGPRPDNPSPRSS</sequence>
<dbReference type="RefSeq" id="WP_369221409.1">
    <property type="nucleotide sequence ID" value="NZ_CP163441.1"/>
</dbReference>
<dbReference type="AlphaFoldDB" id="A0AB39QHA0"/>
<evidence type="ECO:0000256" key="1">
    <source>
        <dbReference type="ARBA" id="ARBA00009437"/>
    </source>
</evidence>
<evidence type="ECO:0000259" key="6">
    <source>
        <dbReference type="PROSITE" id="PS50931"/>
    </source>
</evidence>
<dbReference type="InterPro" id="IPR036390">
    <property type="entry name" value="WH_DNA-bd_sf"/>
</dbReference>
<evidence type="ECO:0000256" key="3">
    <source>
        <dbReference type="ARBA" id="ARBA00023125"/>
    </source>
</evidence>
<comment type="similarity">
    <text evidence="1">Belongs to the LysR transcriptional regulatory family.</text>
</comment>
<dbReference type="PANTHER" id="PTHR30419">
    <property type="entry name" value="HTH-TYPE TRANSCRIPTIONAL REGULATOR YBHD"/>
    <property type="match status" value="1"/>
</dbReference>
<feature type="compositionally biased region" description="Pro residues" evidence="5">
    <location>
        <begin position="318"/>
        <end position="331"/>
    </location>
</feature>
<dbReference type="Gene3D" id="3.40.190.290">
    <property type="match status" value="1"/>
</dbReference>
<gene>
    <name evidence="7" type="ORF">AB5J52_05815</name>
</gene>
<dbReference type="SUPFAM" id="SSF46785">
    <property type="entry name" value="Winged helix' DNA-binding domain"/>
    <property type="match status" value="1"/>
</dbReference>
<protein>
    <submittedName>
        <fullName evidence="7">LysR substrate-binding domain-containing protein</fullName>
    </submittedName>
</protein>
<dbReference type="EMBL" id="CP163441">
    <property type="protein sequence ID" value="XDQ41826.1"/>
    <property type="molecule type" value="Genomic_DNA"/>
</dbReference>
<dbReference type="GO" id="GO:0005829">
    <property type="term" value="C:cytosol"/>
    <property type="evidence" value="ECO:0007669"/>
    <property type="project" value="TreeGrafter"/>
</dbReference>
<dbReference type="SUPFAM" id="SSF53850">
    <property type="entry name" value="Periplasmic binding protein-like II"/>
    <property type="match status" value="1"/>
</dbReference>
<dbReference type="PRINTS" id="PR00039">
    <property type="entry name" value="HTHLYSR"/>
</dbReference>
<proteinExistence type="inferred from homology"/>
<feature type="region of interest" description="Disordered" evidence="5">
    <location>
        <begin position="294"/>
        <end position="331"/>
    </location>
</feature>
<accession>A0AB39QHA0</accession>
<evidence type="ECO:0000256" key="2">
    <source>
        <dbReference type="ARBA" id="ARBA00023015"/>
    </source>
</evidence>
<dbReference type="InterPro" id="IPR000847">
    <property type="entry name" value="LysR_HTH_N"/>
</dbReference>
<dbReference type="InterPro" id="IPR036388">
    <property type="entry name" value="WH-like_DNA-bd_sf"/>
</dbReference>
<dbReference type="Pfam" id="PF00126">
    <property type="entry name" value="HTH_1"/>
    <property type="match status" value="1"/>
</dbReference>
<evidence type="ECO:0000313" key="7">
    <source>
        <dbReference type="EMBL" id="XDQ41826.1"/>
    </source>
</evidence>
<dbReference type="FunFam" id="1.10.10.10:FF:000001">
    <property type="entry name" value="LysR family transcriptional regulator"/>
    <property type="match status" value="1"/>
</dbReference>
<keyword evidence="2" id="KW-0805">Transcription regulation</keyword>
<dbReference type="PROSITE" id="PS50931">
    <property type="entry name" value="HTH_LYSR"/>
    <property type="match status" value="1"/>
</dbReference>
<dbReference type="InterPro" id="IPR050950">
    <property type="entry name" value="HTH-type_LysR_regulators"/>
</dbReference>
<evidence type="ECO:0000256" key="5">
    <source>
        <dbReference type="SAM" id="MobiDB-lite"/>
    </source>
</evidence>
<dbReference type="GO" id="GO:0003677">
    <property type="term" value="F:DNA binding"/>
    <property type="evidence" value="ECO:0007669"/>
    <property type="project" value="UniProtKB-KW"/>
</dbReference>
<reference evidence="7" key="1">
    <citation type="submission" date="2024-07" db="EMBL/GenBank/DDBJ databases">
        <authorList>
            <person name="Yu S.T."/>
        </authorList>
    </citation>
    <scope>NUCLEOTIDE SEQUENCE</scope>
    <source>
        <strain evidence="7">R39</strain>
    </source>
</reference>
<dbReference type="GO" id="GO:0003700">
    <property type="term" value="F:DNA-binding transcription factor activity"/>
    <property type="evidence" value="ECO:0007669"/>
    <property type="project" value="InterPro"/>
</dbReference>
<dbReference type="InterPro" id="IPR005119">
    <property type="entry name" value="LysR_subst-bd"/>
</dbReference>
<dbReference type="Gene3D" id="1.10.10.10">
    <property type="entry name" value="Winged helix-like DNA-binding domain superfamily/Winged helix DNA-binding domain"/>
    <property type="match status" value="1"/>
</dbReference>
<keyword evidence="3" id="KW-0238">DNA-binding</keyword>